<evidence type="ECO:0000313" key="2">
    <source>
        <dbReference type="Proteomes" id="UP000585474"/>
    </source>
</evidence>
<proteinExistence type="predicted"/>
<reference evidence="2" key="1">
    <citation type="submission" date="2019-07" db="EMBL/GenBank/DDBJ databases">
        <title>De Novo Assembly of kiwifruit Actinidia rufa.</title>
        <authorList>
            <person name="Sugita-Konishi S."/>
            <person name="Sato K."/>
            <person name="Mori E."/>
            <person name="Abe Y."/>
            <person name="Kisaki G."/>
            <person name="Hamano K."/>
            <person name="Suezawa K."/>
            <person name="Otani M."/>
            <person name="Fukuda T."/>
            <person name="Manabe T."/>
            <person name="Gomi K."/>
            <person name="Tabuchi M."/>
            <person name="Akimitsu K."/>
            <person name="Kataoka I."/>
        </authorList>
    </citation>
    <scope>NUCLEOTIDE SEQUENCE [LARGE SCALE GENOMIC DNA]</scope>
    <source>
        <strain evidence="2">cv. Fuchu</strain>
    </source>
</reference>
<gene>
    <name evidence="1" type="ORF">Acr_00g0045380</name>
</gene>
<accession>A0A7J0DJL0</accession>
<protein>
    <submittedName>
        <fullName evidence="1">Uncharacterized protein</fullName>
    </submittedName>
</protein>
<dbReference type="AlphaFoldDB" id="A0A7J0DJL0"/>
<organism evidence="1 2">
    <name type="scientific">Actinidia rufa</name>
    <dbReference type="NCBI Taxonomy" id="165716"/>
    <lineage>
        <taxon>Eukaryota</taxon>
        <taxon>Viridiplantae</taxon>
        <taxon>Streptophyta</taxon>
        <taxon>Embryophyta</taxon>
        <taxon>Tracheophyta</taxon>
        <taxon>Spermatophyta</taxon>
        <taxon>Magnoliopsida</taxon>
        <taxon>eudicotyledons</taxon>
        <taxon>Gunneridae</taxon>
        <taxon>Pentapetalae</taxon>
        <taxon>asterids</taxon>
        <taxon>Ericales</taxon>
        <taxon>Actinidiaceae</taxon>
        <taxon>Actinidia</taxon>
    </lineage>
</organism>
<sequence length="117" mass="12550">MIERGMIGFEGEGFRLLEGWGGGDMEAQKVEKVVIDRERRGGEKGSENVGLGGEMAWGCGNGGRGVGVGPRRQRTCRRRIEILKVEDEGDILGKDGIVVGSNLISRIEGVYLATGCV</sequence>
<name>A0A7J0DJL0_9ERIC</name>
<dbReference type="Proteomes" id="UP000585474">
    <property type="component" value="Unassembled WGS sequence"/>
</dbReference>
<comment type="caution">
    <text evidence="1">The sequence shown here is derived from an EMBL/GenBank/DDBJ whole genome shotgun (WGS) entry which is preliminary data.</text>
</comment>
<dbReference type="EMBL" id="BJWL01000249">
    <property type="protein sequence ID" value="GFS36324.1"/>
    <property type="molecule type" value="Genomic_DNA"/>
</dbReference>
<keyword evidence="2" id="KW-1185">Reference proteome</keyword>
<evidence type="ECO:0000313" key="1">
    <source>
        <dbReference type="EMBL" id="GFS36324.1"/>
    </source>
</evidence>